<dbReference type="Pfam" id="PF21302">
    <property type="entry name" value="Zn_ribbon_RlmA"/>
    <property type="match status" value="1"/>
</dbReference>
<keyword evidence="2" id="KW-0949">S-adenosyl-L-methionine</keyword>
<protein>
    <submittedName>
        <fullName evidence="6">23S rRNA (Guanine(748)-N(1))-methyltransferase</fullName>
        <ecNumber evidence="6">2.1.1.188</ecNumber>
    </submittedName>
</protein>
<comment type="caution">
    <text evidence="6">The sequence shown here is derived from an EMBL/GenBank/DDBJ whole genome shotgun (WGS) entry which is preliminary data.</text>
</comment>
<evidence type="ECO:0000313" key="7">
    <source>
        <dbReference type="Proteomes" id="UP000215506"/>
    </source>
</evidence>
<evidence type="ECO:0000256" key="3">
    <source>
        <dbReference type="SAM" id="MobiDB-lite"/>
    </source>
</evidence>
<dbReference type="GO" id="GO:0052912">
    <property type="term" value="F:23S rRNA (guanine(748)-N(1))-methyltransferase activity"/>
    <property type="evidence" value="ECO:0007669"/>
    <property type="project" value="UniProtKB-EC"/>
</dbReference>
<keyword evidence="7" id="KW-1185">Reference proteome</keyword>
<dbReference type="CDD" id="cd02440">
    <property type="entry name" value="AdoMet_MTases"/>
    <property type="match status" value="1"/>
</dbReference>
<dbReference type="SUPFAM" id="SSF53335">
    <property type="entry name" value="S-adenosyl-L-methionine-dependent methyltransferases"/>
    <property type="match status" value="1"/>
</dbReference>
<feature type="binding site" evidence="1">
    <location>
        <position position="52"/>
    </location>
    <ligand>
        <name>Zn(2+)</name>
        <dbReference type="ChEBI" id="CHEBI:29105"/>
    </ligand>
</feature>
<dbReference type="InterPro" id="IPR016718">
    <property type="entry name" value="rRNA_m1G-MeTrfase_A_prd"/>
</dbReference>
<proteinExistence type="predicted"/>
<feature type="binding site" evidence="1">
    <location>
        <position position="56"/>
    </location>
    <ligand>
        <name>Zn(2+)</name>
        <dbReference type="ChEBI" id="CHEBI:29105"/>
    </ligand>
</feature>
<dbReference type="PANTHER" id="PTHR42912:SF89">
    <property type="entry name" value="PUTATIVE-RELATED"/>
    <property type="match status" value="1"/>
</dbReference>
<feature type="domain" description="23S rRNA (guanine(745)-N(1))-methyltransferase N-terminal" evidence="5">
    <location>
        <begin position="35"/>
        <end position="69"/>
    </location>
</feature>
<feature type="binding site" evidence="2">
    <location>
        <position position="96"/>
    </location>
    <ligand>
        <name>S-adenosyl-L-methionine</name>
        <dbReference type="ChEBI" id="CHEBI:59789"/>
    </ligand>
</feature>
<feature type="binding site" evidence="2">
    <location>
        <position position="211"/>
    </location>
    <ligand>
        <name>S-adenosyl-L-methionine</name>
        <dbReference type="ChEBI" id="CHEBI:59789"/>
    </ligand>
</feature>
<name>A0A231GXH6_9NOCA</name>
<evidence type="ECO:0000259" key="5">
    <source>
        <dbReference type="Pfam" id="PF21302"/>
    </source>
</evidence>
<gene>
    <name evidence="6" type="primary">rlmAII</name>
    <name evidence="6" type="ORF">B7C42_06486</name>
</gene>
<accession>A0A231GXH6</accession>
<dbReference type="Pfam" id="PF13649">
    <property type="entry name" value="Methyltransf_25"/>
    <property type="match status" value="1"/>
</dbReference>
<dbReference type="AlphaFoldDB" id="A0A231GXH6"/>
<dbReference type="InterPro" id="IPR029063">
    <property type="entry name" value="SAM-dependent_MTases_sf"/>
</dbReference>
<dbReference type="EC" id="2.1.1.188" evidence="6"/>
<dbReference type="EMBL" id="NGAF01000020">
    <property type="protein sequence ID" value="OXR41343.1"/>
    <property type="molecule type" value="Genomic_DNA"/>
</dbReference>
<evidence type="ECO:0000256" key="2">
    <source>
        <dbReference type="PIRSR" id="PIRSR018249-2"/>
    </source>
</evidence>
<keyword evidence="1" id="KW-0479">Metal-binding</keyword>
<evidence type="ECO:0000256" key="1">
    <source>
        <dbReference type="PIRSR" id="PIRSR018249-1"/>
    </source>
</evidence>
<evidence type="ECO:0000259" key="4">
    <source>
        <dbReference type="Pfam" id="PF13649"/>
    </source>
</evidence>
<keyword evidence="1" id="KW-0862">Zinc</keyword>
<dbReference type="InterPro" id="IPR050508">
    <property type="entry name" value="Methyltransf_Superfamily"/>
</dbReference>
<dbReference type="RefSeq" id="WP_094027578.1">
    <property type="nucleotide sequence ID" value="NZ_NGAF01000020.1"/>
</dbReference>
<dbReference type="InterPro" id="IPR041698">
    <property type="entry name" value="Methyltransf_25"/>
</dbReference>
<dbReference type="InterPro" id="IPR048647">
    <property type="entry name" value="RlmA_N"/>
</dbReference>
<dbReference type="Gene3D" id="3.40.50.150">
    <property type="entry name" value="Vaccinia Virus protein VP39"/>
    <property type="match status" value="1"/>
</dbReference>
<feature type="domain" description="Methyltransferase" evidence="4">
    <location>
        <begin position="116"/>
        <end position="200"/>
    </location>
</feature>
<feature type="binding site" evidence="2">
    <location>
        <begin position="123"/>
        <end position="124"/>
    </location>
    <ligand>
        <name>S-adenosyl-L-methionine</name>
        <dbReference type="ChEBI" id="CHEBI:59789"/>
    </ligand>
</feature>
<organism evidence="6 7">
    <name type="scientific">Nocardia cerradoensis</name>
    <dbReference type="NCBI Taxonomy" id="85688"/>
    <lineage>
        <taxon>Bacteria</taxon>
        <taxon>Bacillati</taxon>
        <taxon>Actinomycetota</taxon>
        <taxon>Actinomycetes</taxon>
        <taxon>Mycobacteriales</taxon>
        <taxon>Nocardiaceae</taxon>
        <taxon>Nocardia</taxon>
    </lineage>
</organism>
<evidence type="ECO:0000313" key="6">
    <source>
        <dbReference type="EMBL" id="OXR41343.1"/>
    </source>
</evidence>
<dbReference type="Proteomes" id="UP000215506">
    <property type="component" value="Unassembled WGS sequence"/>
</dbReference>
<dbReference type="PANTHER" id="PTHR42912">
    <property type="entry name" value="METHYLTRANSFERASE"/>
    <property type="match status" value="1"/>
</dbReference>
<keyword evidence="6" id="KW-0489">Methyltransferase</keyword>
<dbReference type="GO" id="GO:0046872">
    <property type="term" value="F:metal ion binding"/>
    <property type="evidence" value="ECO:0007669"/>
    <property type="project" value="UniProtKB-KW"/>
</dbReference>
<feature type="region of interest" description="Disordered" evidence="3">
    <location>
        <begin position="1"/>
        <end position="22"/>
    </location>
</feature>
<feature type="compositionally biased region" description="Basic and acidic residues" evidence="3">
    <location>
        <begin position="1"/>
        <end position="10"/>
    </location>
</feature>
<keyword evidence="6" id="KW-0808">Transferase</keyword>
<reference evidence="6 7" key="1">
    <citation type="submission" date="2017-07" db="EMBL/GenBank/DDBJ databases">
        <title>First draft Genome Sequence of Nocardia cerradoensis isolated from human infection.</title>
        <authorList>
            <person name="Carrasco G."/>
        </authorList>
    </citation>
    <scope>NUCLEOTIDE SEQUENCE [LARGE SCALE GENOMIC DNA]</scope>
    <source>
        <strain evidence="6 7">CNM20130759</strain>
    </source>
</reference>
<dbReference type="PIRSF" id="PIRSF018249">
    <property type="entry name" value="MyrA_prd"/>
    <property type="match status" value="1"/>
</dbReference>
<sequence length="300" mass="31470">MNGRDGETREATPGPVPRTPTVHATPLAAIAPALACPECRAGVVLRDRRLVCESGHSFDLAKQGYVSLLTGAATKMTGDTADMLDARARFQSVGHFDPIARATAEAVADDAPTGTILEIGAGTGYYLAAGLDAAPAAHGIALDVSKPAARRAARAHSRAASILADVWRGLPIRDHALDRVLCVFAPRNPAEVARVLRPGGTFVVVTPTPRHLGELIAPLGMVGVQTDKDERLTDALSSAFRQIRRVSVEYSMALDHDAIANVVGMGPSAHHAAASREASIADLPEAMPVTASVTITTYRR</sequence>